<evidence type="ECO:0000256" key="1">
    <source>
        <dbReference type="SAM" id="SignalP"/>
    </source>
</evidence>
<feature type="signal peptide" evidence="1">
    <location>
        <begin position="1"/>
        <end position="32"/>
    </location>
</feature>
<reference evidence="2" key="1">
    <citation type="submission" date="2020-10" db="EMBL/GenBank/DDBJ databases">
        <authorList>
            <person name="Gilroy R."/>
        </authorList>
    </citation>
    <scope>NUCLEOTIDE SEQUENCE</scope>
    <source>
        <strain evidence="2">3924</strain>
    </source>
</reference>
<sequence>MKVKHIISKVCSLALAALVVWCTAVCLPRAEAAVEAAGHDTCDVRQYFVEAADSFQCAAVESSSPVCKPLQSQTVKGGSPFSPAAPVCGETVVGGMFRCILREAMAFYVPSFASKHTTYYIYTLCKLLM</sequence>
<dbReference type="AlphaFoldDB" id="A0A940IF80"/>
<dbReference type="EMBL" id="JADIMV010000117">
    <property type="protein sequence ID" value="MBO8440356.1"/>
    <property type="molecule type" value="Genomic_DNA"/>
</dbReference>
<evidence type="ECO:0000313" key="3">
    <source>
        <dbReference type="Proteomes" id="UP000712007"/>
    </source>
</evidence>
<name>A0A940IF80_9BACT</name>
<feature type="chain" id="PRO_5036968447" description="Secreted protein" evidence="1">
    <location>
        <begin position="33"/>
        <end position="129"/>
    </location>
</feature>
<dbReference type="Proteomes" id="UP000712007">
    <property type="component" value="Unassembled WGS sequence"/>
</dbReference>
<keyword evidence="1" id="KW-0732">Signal</keyword>
<reference evidence="2" key="2">
    <citation type="journal article" date="2021" name="PeerJ">
        <title>Extensive microbial diversity within the chicken gut microbiome revealed by metagenomics and culture.</title>
        <authorList>
            <person name="Gilroy R."/>
            <person name="Ravi A."/>
            <person name="Getino M."/>
            <person name="Pursley I."/>
            <person name="Horton D.L."/>
            <person name="Alikhan N.F."/>
            <person name="Baker D."/>
            <person name="Gharbi K."/>
            <person name="Hall N."/>
            <person name="Watson M."/>
            <person name="Adriaenssens E.M."/>
            <person name="Foster-Nyarko E."/>
            <person name="Jarju S."/>
            <person name="Secka A."/>
            <person name="Antonio M."/>
            <person name="Oren A."/>
            <person name="Chaudhuri R.R."/>
            <person name="La Ragione R."/>
            <person name="Hildebrand F."/>
            <person name="Pallen M.J."/>
        </authorList>
    </citation>
    <scope>NUCLEOTIDE SEQUENCE</scope>
    <source>
        <strain evidence="2">3924</strain>
    </source>
</reference>
<comment type="caution">
    <text evidence="2">The sequence shown here is derived from an EMBL/GenBank/DDBJ whole genome shotgun (WGS) entry which is preliminary data.</text>
</comment>
<evidence type="ECO:0000313" key="2">
    <source>
        <dbReference type="EMBL" id="MBO8440356.1"/>
    </source>
</evidence>
<evidence type="ECO:0008006" key="4">
    <source>
        <dbReference type="Google" id="ProtNLM"/>
    </source>
</evidence>
<organism evidence="2 3">
    <name type="scientific">Candidatus Aphodosoma intestinipullorum</name>
    <dbReference type="NCBI Taxonomy" id="2840674"/>
    <lineage>
        <taxon>Bacteria</taxon>
        <taxon>Pseudomonadati</taxon>
        <taxon>Bacteroidota</taxon>
        <taxon>Bacteroidia</taxon>
        <taxon>Bacteroidales</taxon>
        <taxon>Candidatus Aphodosoma</taxon>
    </lineage>
</organism>
<protein>
    <recommendedName>
        <fullName evidence="4">Secreted protein</fullName>
    </recommendedName>
</protein>
<proteinExistence type="predicted"/>
<accession>A0A940IF80</accession>
<gene>
    <name evidence="2" type="ORF">IAC51_06870</name>
</gene>